<comment type="catalytic activity">
    <reaction evidence="6 7">
        <text>RNA(n) + a ribonucleoside 5'-triphosphate = RNA(n+1) + diphosphate</text>
        <dbReference type="Rhea" id="RHEA:21248"/>
        <dbReference type="Rhea" id="RHEA-COMP:14527"/>
        <dbReference type="Rhea" id="RHEA-COMP:17342"/>
        <dbReference type="ChEBI" id="CHEBI:33019"/>
        <dbReference type="ChEBI" id="CHEBI:61557"/>
        <dbReference type="ChEBI" id="CHEBI:140395"/>
        <dbReference type="EC" id="2.7.7.6"/>
    </reaction>
</comment>
<dbReference type="InterPro" id="IPR036161">
    <property type="entry name" value="RPB6/omega-like_sf"/>
</dbReference>
<evidence type="ECO:0000256" key="3">
    <source>
        <dbReference type="ARBA" id="ARBA00022679"/>
    </source>
</evidence>
<accession>A0A2S1FXB4</accession>
<evidence type="ECO:0000256" key="7">
    <source>
        <dbReference type="HAMAP-Rule" id="MF_00366"/>
    </source>
</evidence>
<dbReference type="AlphaFoldDB" id="A0A2S1FXB4"/>
<dbReference type="HAMAP" id="MF_00366">
    <property type="entry name" value="RNApol_bact_RpoZ"/>
    <property type="match status" value="1"/>
</dbReference>
<dbReference type="GO" id="GO:0009507">
    <property type="term" value="C:chloroplast"/>
    <property type="evidence" value="ECO:0007669"/>
    <property type="project" value="UniProtKB-SubCell"/>
</dbReference>
<organism evidence="8">
    <name type="scientific">Grateloupia filicina</name>
    <dbReference type="NCBI Taxonomy" id="31455"/>
    <lineage>
        <taxon>Eukaryota</taxon>
        <taxon>Rhodophyta</taxon>
        <taxon>Florideophyceae</taxon>
        <taxon>Rhodymeniophycidae</taxon>
        <taxon>Halymeniales</taxon>
        <taxon>Halymeniaceae</taxon>
        <taxon>Grateloupia</taxon>
    </lineage>
</organism>
<comment type="function">
    <text evidence="7">May be involved in RNA polymerase activity.</text>
</comment>
<gene>
    <name evidence="7 8" type="primary">rpoZ</name>
    <name evidence="8" type="ORF">Grafi_p023</name>
</gene>
<sequence>MLTEHNYLELIMNQYKKIDSNQITYKTEELLEVAHNRYKVTIQVANRAKRRKYEDIDIVDDPLMKPIIRSILEMVDEITQPEIIGD</sequence>
<keyword evidence="4 7" id="KW-0548">Nucleotidyltransferase</keyword>
<proteinExistence type="inferred from homology"/>
<keyword evidence="8" id="KW-0934">Plastid</keyword>
<comment type="similarity">
    <text evidence="1 7">Belongs to the RNA polymerase subunit omega family.</text>
</comment>
<evidence type="ECO:0000256" key="4">
    <source>
        <dbReference type="ARBA" id="ARBA00022695"/>
    </source>
</evidence>
<dbReference type="GO" id="GO:0000428">
    <property type="term" value="C:DNA-directed RNA polymerase complex"/>
    <property type="evidence" value="ECO:0007669"/>
    <property type="project" value="UniProtKB-KW"/>
</dbReference>
<evidence type="ECO:0000256" key="5">
    <source>
        <dbReference type="ARBA" id="ARBA00023163"/>
    </source>
</evidence>
<dbReference type="InterPro" id="IPR003716">
    <property type="entry name" value="DNA-dir_RNA_pol_omega"/>
</dbReference>
<evidence type="ECO:0000256" key="1">
    <source>
        <dbReference type="ARBA" id="ARBA00006711"/>
    </source>
</evidence>
<reference evidence="8" key="1">
    <citation type="submission" date="2017-12" db="EMBL/GenBank/DDBJ databases">
        <title>Complete Sequences of the chloroplast DNA of the Grateloupia filicina.</title>
        <authorList>
            <person name="Liu T."/>
            <person name="Liu C."/>
            <person name="Li Y."/>
        </authorList>
    </citation>
    <scope>NUCLEOTIDE SEQUENCE</scope>
</reference>
<dbReference type="GO" id="GO:0006351">
    <property type="term" value="P:DNA-templated transcription"/>
    <property type="evidence" value="ECO:0007669"/>
    <property type="project" value="UniProtKB-UniRule"/>
</dbReference>
<dbReference type="RefSeq" id="YP_009488593.1">
    <property type="nucleotide sequence ID" value="NC_037841.1"/>
</dbReference>
<geneLocation type="chloroplast" evidence="8"/>
<evidence type="ECO:0000256" key="6">
    <source>
        <dbReference type="ARBA" id="ARBA00048552"/>
    </source>
</evidence>
<comment type="subcellular location">
    <subcellularLocation>
        <location evidence="7">Plastid</location>
        <location evidence="7">Chloroplast</location>
    </subcellularLocation>
</comment>
<dbReference type="GeneID" id="36944798"/>
<keyword evidence="8" id="KW-0150">Chloroplast</keyword>
<protein>
    <recommendedName>
        <fullName evidence="7">Putative DNA-directed RNA polymerase subunit omega</fullName>
        <shortName evidence="7">PEP</shortName>
        <ecNumber evidence="7">2.7.7.6</ecNumber>
    </recommendedName>
    <alternativeName>
        <fullName evidence="7">Plastid-encoded RNA polymerase omega subunit</fullName>
        <shortName evidence="7">RNA polymerase omega subunit</shortName>
    </alternativeName>
</protein>
<dbReference type="GO" id="GO:0003677">
    <property type="term" value="F:DNA binding"/>
    <property type="evidence" value="ECO:0007669"/>
    <property type="project" value="UniProtKB-UniRule"/>
</dbReference>
<name>A0A2S1FXB4_9FLOR</name>
<keyword evidence="3 7" id="KW-0808">Transferase</keyword>
<dbReference type="SUPFAM" id="SSF63562">
    <property type="entry name" value="RPB6/omega subunit-like"/>
    <property type="match status" value="1"/>
</dbReference>
<dbReference type="EMBL" id="MG598531">
    <property type="protein sequence ID" value="AWD77417.1"/>
    <property type="molecule type" value="Genomic_DNA"/>
</dbReference>
<dbReference type="NCBIfam" id="NF001574">
    <property type="entry name" value="PRK00392.2-5"/>
    <property type="match status" value="1"/>
</dbReference>
<keyword evidence="2 7" id="KW-0240">DNA-directed RNA polymerase</keyword>
<keyword evidence="5 7" id="KW-0804">Transcription</keyword>
<evidence type="ECO:0000256" key="2">
    <source>
        <dbReference type="ARBA" id="ARBA00022478"/>
    </source>
</evidence>
<dbReference type="GO" id="GO:0003899">
    <property type="term" value="F:DNA-directed RNA polymerase activity"/>
    <property type="evidence" value="ECO:0007669"/>
    <property type="project" value="UniProtKB-UniRule"/>
</dbReference>
<dbReference type="EC" id="2.7.7.6" evidence="7"/>
<evidence type="ECO:0000313" key="8">
    <source>
        <dbReference type="EMBL" id="AWD77417.1"/>
    </source>
</evidence>